<dbReference type="PANTHER" id="PTHR43130:SF3">
    <property type="entry name" value="HTH-TYPE TRANSCRIPTIONAL REGULATOR RV1931C"/>
    <property type="match status" value="1"/>
</dbReference>
<dbReference type="PRINTS" id="PR00032">
    <property type="entry name" value="HTHARAC"/>
</dbReference>
<name>A0AAW9RRP9_9BACT</name>
<evidence type="ECO:0000256" key="1">
    <source>
        <dbReference type="ARBA" id="ARBA00023015"/>
    </source>
</evidence>
<dbReference type="PANTHER" id="PTHR43130">
    <property type="entry name" value="ARAC-FAMILY TRANSCRIPTIONAL REGULATOR"/>
    <property type="match status" value="1"/>
</dbReference>
<evidence type="ECO:0000256" key="2">
    <source>
        <dbReference type="ARBA" id="ARBA00023125"/>
    </source>
</evidence>
<dbReference type="Proteomes" id="UP001403385">
    <property type="component" value="Unassembled WGS sequence"/>
</dbReference>
<dbReference type="InterPro" id="IPR020449">
    <property type="entry name" value="Tscrpt_reg_AraC-type_HTH"/>
</dbReference>
<gene>
    <name evidence="5" type="ORF">AAG747_06775</name>
</gene>
<dbReference type="EMBL" id="JBDKWZ010000003">
    <property type="protein sequence ID" value="MEN7547602.1"/>
    <property type="molecule type" value="Genomic_DNA"/>
</dbReference>
<dbReference type="Gene3D" id="3.40.50.880">
    <property type="match status" value="1"/>
</dbReference>
<dbReference type="InterPro" id="IPR002818">
    <property type="entry name" value="DJ-1/PfpI"/>
</dbReference>
<dbReference type="InterPro" id="IPR029062">
    <property type="entry name" value="Class_I_gatase-like"/>
</dbReference>
<feature type="domain" description="HTH araC/xylS-type" evidence="4">
    <location>
        <begin position="220"/>
        <end position="318"/>
    </location>
</feature>
<dbReference type="Gene3D" id="1.10.10.60">
    <property type="entry name" value="Homeodomain-like"/>
    <property type="match status" value="2"/>
</dbReference>
<dbReference type="PROSITE" id="PS01124">
    <property type="entry name" value="HTH_ARAC_FAMILY_2"/>
    <property type="match status" value="1"/>
</dbReference>
<dbReference type="InterPro" id="IPR018060">
    <property type="entry name" value="HTH_AraC"/>
</dbReference>
<dbReference type="SUPFAM" id="SSF46689">
    <property type="entry name" value="Homeodomain-like"/>
    <property type="match status" value="2"/>
</dbReference>
<keyword evidence="3" id="KW-0804">Transcription</keyword>
<keyword evidence="2" id="KW-0238">DNA-binding</keyword>
<evidence type="ECO:0000313" key="5">
    <source>
        <dbReference type="EMBL" id="MEN7547602.1"/>
    </source>
</evidence>
<dbReference type="InterPro" id="IPR009057">
    <property type="entry name" value="Homeodomain-like_sf"/>
</dbReference>
<dbReference type="InterPro" id="IPR052158">
    <property type="entry name" value="INH-QAR"/>
</dbReference>
<dbReference type="GO" id="GO:0043565">
    <property type="term" value="F:sequence-specific DNA binding"/>
    <property type="evidence" value="ECO:0007669"/>
    <property type="project" value="InterPro"/>
</dbReference>
<dbReference type="SMART" id="SM00342">
    <property type="entry name" value="HTH_ARAC"/>
    <property type="match status" value="1"/>
</dbReference>
<dbReference type="RefSeq" id="WP_346820389.1">
    <property type="nucleotide sequence ID" value="NZ_JBDKWZ010000003.1"/>
</dbReference>
<evidence type="ECO:0000259" key="4">
    <source>
        <dbReference type="PROSITE" id="PS01124"/>
    </source>
</evidence>
<sequence length="320" mass="37138">MKNVAVLITHQALIAAIGNTRYMFTMVNRFLKQTGKDELFNVSLVGLSKTVELDQGLYTIKADAKLDEVKQIDLIIIPPMSGDMEKGISLNRAYIPWILQQYQRGAEVASLCVGAFILAETGLLKGRECSTHWQTANEFKKRYPDVQLVEDKIVTDYKGLYTSGGANSYWNLLVYLVEKFTDREIAISTSKYFEVELGRDNQYEFMTFEGCRLHQDEAIMEVQHYIEMHYQDRITIDQLARMTHLGRRTFQRRFKNATHNTVREYIRKVKAEAAKKLLESQRFTVNEVMFEVGYNDPKAFRDVFKKVIGMTPLEYRNKFS</sequence>
<reference evidence="5 6" key="1">
    <citation type="submission" date="2024-04" db="EMBL/GenBank/DDBJ databases">
        <title>Novel genus in family Flammeovirgaceae.</title>
        <authorList>
            <person name="Nguyen T.H."/>
            <person name="Vuong T.Q."/>
            <person name="Le H."/>
            <person name="Kim S.-G."/>
        </authorList>
    </citation>
    <scope>NUCLEOTIDE SEQUENCE [LARGE SCALE GENOMIC DNA]</scope>
    <source>
        <strain evidence="5 6">JCM 23209</strain>
    </source>
</reference>
<protein>
    <submittedName>
        <fullName evidence="5">Helix-turn-helix domain-containing protein</fullName>
    </submittedName>
</protein>
<evidence type="ECO:0000256" key="3">
    <source>
        <dbReference type="ARBA" id="ARBA00023163"/>
    </source>
</evidence>
<keyword evidence="1" id="KW-0805">Transcription regulation</keyword>
<proteinExistence type="predicted"/>
<keyword evidence="6" id="KW-1185">Reference proteome</keyword>
<evidence type="ECO:0000313" key="6">
    <source>
        <dbReference type="Proteomes" id="UP001403385"/>
    </source>
</evidence>
<dbReference type="AlphaFoldDB" id="A0AAW9RRP9"/>
<comment type="caution">
    <text evidence="5">The sequence shown here is derived from an EMBL/GenBank/DDBJ whole genome shotgun (WGS) entry which is preliminary data.</text>
</comment>
<accession>A0AAW9RRP9</accession>
<dbReference type="Pfam" id="PF01965">
    <property type="entry name" value="DJ-1_PfpI"/>
    <property type="match status" value="1"/>
</dbReference>
<dbReference type="SUPFAM" id="SSF52317">
    <property type="entry name" value="Class I glutamine amidotransferase-like"/>
    <property type="match status" value="1"/>
</dbReference>
<organism evidence="5 6">
    <name type="scientific">Rapidithrix thailandica</name>
    <dbReference type="NCBI Taxonomy" id="413964"/>
    <lineage>
        <taxon>Bacteria</taxon>
        <taxon>Pseudomonadati</taxon>
        <taxon>Bacteroidota</taxon>
        <taxon>Cytophagia</taxon>
        <taxon>Cytophagales</taxon>
        <taxon>Flammeovirgaceae</taxon>
        <taxon>Rapidithrix</taxon>
    </lineage>
</organism>
<dbReference type="CDD" id="cd03138">
    <property type="entry name" value="GATase1_AraC_2"/>
    <property type="match status" value="1"/>
</dbReference>
<dbReference type="GO" id="GO:0003700">
    <property type="term" value="F:DNA-binding transcription factor activity"/>
    <property type="evidence" value="ECO:0007669"/>
    <property type="project" value="InterPro"/>
</dbReference>
<dbReference type="Pfam" id="PF12833">
    <property type="entry name" value="HTH_18"/>
    <property type="match status" value="1"/>
</dbReference>